<evidence type="ECO:0000256" key="3">
    <source>
        <dbReference type="ARBA" id="ARBA00022989"/>
    </source>
</evidence>
<comment type="caution">
    <text evidence="7">The sequence shown here is derived from an EMBL/GenBank/DDBJ whole genome shotgun (WGS) entry which is preliminary data.</text>
</comment>
<keyword evidence="2 5" id="KW-0812">Transmembrane</keyword>
<comment type="subcellular location">
    <subcellularLocation>
        <location evidence="1">Endomembrane system</location>
        <topology evidence="1">Multi-pass membrane protein</topology>
    </subcellularLocation>
</comment>
<evidence type="ECO:0000259" key="6">
    <source>
        <dbReference type="Pfam" id="PF06803"/>
    </source>
</evidence>
<dbReference type="EMBL" id="JAQIBD010000001">
    <property type="protein sequence ID" value="MDM5270845.1"/>
    <property type="molecule type" value="Genomic_DNA"/>
</dbReference>
<feature type="transmembrane region" description="Helical" evidence="5">
    <location>
        <begin position="103"/>
        <end position="122"/>
    </location>
</feature>
<evidence type="ECO:0000256" key="1">
    <source>
        <dbReference type="ARBA" id="ARBA00004127"/>
    </source>
</evidence>
<gene>
    <name evidence="7" type="ORF">PGH07_01485</name>
</gene>
<dbReference type="Proteomes" id="UP001169069">
    <property type="component" value="Unassembled WGS sequence"/>
</dbReference>
<evidence type="ECO:0000256" key="5">
    <source>
        <dbReference type="SAM" id="Phobius"/>
    </source>
</evidence>
<protein>
    <submittedName>
        <fullName evidence="7">YkvA family protein</fullName>
    </submittedName>
</protein>
<dbReference type="Pfam" id="PF06803">
    <property type="entry name" value="DUF1232"/>
    <property type="match status" value="1"/>
</dbReference>
<evidence type="ECO:0000256" key="2">
    <source>
        <dbReference type="ARBA" id="ARBA00022692"/>
    </source>
</evidence>
<reference evidence="7" key="1">
    <citation type="submission" date="2023-01" db="EMBL/GenBank/DDBJ databases">
        <title>Sulfurovum sp. zt1-1 genome assembly.</title>
        <authorList>
            <person name="Wang J."/>
        </authorList>
    </citation>
    <scope>NUCLEOTIDE SEQUENCE</scope>
    <source>
        <strain evidence="7">Zt1-1</strain>
    </source>
</reference>
<feature type="transmembrane region" description="Helical" evidence="5">
    <location>
        <begin position="30"/>
        <end position="47"/>
    </location>
</feature>
<keyword evidence="4 5" id="KW-0472">Membrane</keyword>
<proteinExistence type="predicted"/>
<feature type="transmembrane region" description="Helical" evidence="5">
    <location>
        <begin position="53"/>
        <end position="74"/>
    </location>
</feature>
<evidence type="ECO:0000313" key="8">
    <source>
        <dbReference type="Proteomes" id="UP001169069"/>
    </source>
</evidence>
<keyword evidence="8" id="KW-1185">Reference proteome</keyword>
<feature type="domain" description="DUF1232" evidence="6">
    <location>
        <begin position="32"/>
        <end position="68"/>
    </location>
</feature>
<accession>A0ABT7QVH6</accession>
<keyword evidence="3 5" id="KW-1133">Transmembrane helix</keyword>
<name>A0ABT7QVH6_9BACT</name>
<organism evidence="7 8">
    <name type="scientific">Sulfurovum zhangzhouensis</name>
    <dbReference type="NCBI Taxonomy" id="3019067"/>
    <lineage>
        <taxon>Bacteria</taxon>
        <taxon>Pseudomonadati</taxon>
        <taxon>Campylobacterota</taxon>
        <taxon>Epsilonproteobacteria</taxon>
        <taxon>Campylobacterales</taxon>
        <taxon>Sulfurovaceae</taxon>
        <taxon>Sulfurovum</taxon>
    </lineage>
</organism>
<sequence length="123" mass="14109">MIEKLKTWAKHLKHYLYALYLAYHHKDVPIVAKIMAVIVVSYALSPVDLIPDFIPIIGYLDDFILLPLGIALAIKLIPEEIWSECKNKAQQATLRSLPRSKTAAFVVISIWIIIAVLIFRMFY</sequence>
<evidence type="ECO:0000313" key="7">
    <source>
        <dbReference type="EMBL" id="MDM5270845.1"/>
    </source>
</evidence>
<dbReference type="InterPro" id="IPR010652">
    <property type="entry name" value="DUF1232"/>
</dbReference>
<dbReference type="RefSeq" id="WP_289412121.1">
    <property type="nucleotide sequence ID" value="NZ_JAQIBD010000001.1"/>
</dbReference>
<evidence type="ECO:0000256" key="4">
    <source>
        <dbReference type="ARBA" id="ARBA00023136"/>
    </source>
</evidence>